<feature type="domain" description="FHA" evidence="7">
    <location>
        <begin position="110"/>
        <end position="158"/>
    </location>
</feature>
<dbReference type="Pfam" id="PF00498">
    <property type="entry name" value="FHA"/>
    <property type="match status" value="1"/>
</dbReference>
<reference evidence="9 10" key="1">
    <citation type="submission" date="2018-08" db="EMBL/GenBank/DDBJ databases">
        <title>Cellulomonas rhizosphaerae sp. nov., a novel actinomycete isolated from soil.</title>
        <authorList>
            <person name="Tian Y."/>
        </authorList>
    </citation>
    <scope>NUCLEOTIDE SEQUENCE [LARGE SCALE GENOMIC DNA]</scope>
    <source>
        <strain evidence="9 10">NEAU-TCZ24</strain>
    </source>
</reference>
<dbReference type="InterPro" id="IPR050206">
    <property type="entry name" value="FtsK/SpoIIIE/SftA"/>
</dbReference>
<evidence type="ECO:0000313" key="9">
    <source>
        <dbReference type="EMBL" id="RHA37111.1"/>
    </source>
</evidence>
<dbReference type="InterPro" id="IPR002543">
    <property type="entry name" value="FtsK_dom"/>
</dbReference>
<evidence type="ECO:0000256" key="5">
    <source>
        <dbReference type="SAM" id="Coils"/>
    </source>
</evidence>
<dbReference type="SMART" id="SM00240">
    <property type="entry name" value="FHA"/>
    <property type="match status" value="1"/>
</dbReference>
<evidence type="ECO:0000256" key="3">
    <source>
        <dbReference type="ARBA" id="ARBA00022840"/>
    </source>
</evidence>
<proteinExistence type="predicted"/>
<evidence type="ECO:0000256" key="6">
    <source>
        <dbReference type="SAM" id="Phobius"/>
    </source>
</evidence>
<dbReference type="CDD" id="cd00060">
    <property type="entry name" value="FHA"/>
    <property type="match status" value="1"/>
</dbReference>
<name>A0A413RH40_9CELL</name>
<evidence type="ECO:0000259" key="8">
    <source>
        <dbReference type="PROSITE" id="PS50901"/>
    </source>
</evidence>
<keyword evidence="6" id="KW-0472">Membrane</keyword>
<feature type="domain" description="FtsK" evidence="8">
    <location>
        <begin position="638"/>
        <end position="826"/>
    </location>
</feature>
<comment type="caution">
    <text evidence="9">The sequence shown here is derived from an EMBL/GenBank/DDBJ whole genome shotgun (WGS) entry which is preliminary data.</text>
</comment>
<dbReference type="SUPFAM" id="SSF49879">
    <property type="entry name" value="SMAD/FHA domain"/>
    <property type="match status" value="1"/>
</dbReference>
<keyword evidence="10" id="KW-1185">Reference proteome</keyword>
<dbReference type="PANTHER" id="PTHR22683:SF1">
    <property type="entry name" value="TYPE VII SECRETION SYSTEM PROTEIN ESSC"/>
    <property type="match status" value="1"/>
</dbReference>
<dbReference type="EMBL" id="QWKP01000223">
    <property type="protein sequence ID" value="RHA37111.1"/>
    <property type="molecule type" value="Genomic_DNA"/>
</dbReference>
<evidence type="ECO:0000256" key="1">
    <source>
        <dbReference type="ARBA" id="ARBA00022553"/>
    </source>
</evidence>
<keyword evidence="2 4" id="KW-0547">Nucleotide-binding</keyword>
<dbReference type="Pfam" id="PF01580">
    <property type="entry name" value="FtsK_SpoIIIE"/>
    <property type="match status" value="2"/>
</dbReference>
<dbReference type="InterPro" id="IPR003593">
    <property type="entry name" value="AAA+_ATPase"/>
</dbReference>
<dbReference type="PROSITE" id="PS50901">
    <property type="entry name" value="FTSK"/>
    <property type="match status" value="2"/>
</dbReference>
<organism evidence="9 10">
    <name type="scientific">Cellulomonas rhizosphaerae</name>
    <dbReference type="NCBI Taxonomy" id="2293719"/>
    <lineage>
        <taxon>Bacteria</taxon>
        <taxon>Bacillati</taxon>
        <taxon>Actinomycetota</taxon>
        <taxon>Actinomycetes</taxon>
        <taxon>Micrococcales</taxon>
        <taxon>Cellulomonadaceae</taxon>
        <taxon>Cellulomonas</taxon>
    </lineage>
</organism>
<dbReference type="InterPro" id="IPR027417">
    <property type="entry name" value="P-loop_NTPase"/>
</dbReference>
<keyword evidence="3 4" id="KW-0067">ATP-binding</keyword>
<dbReference type="SMART" id="SM00382">
    <property type="entry name" value="AAA"/>
    <property type="match status" value="3"/>
</dbReference>
<dbReference type="RefSeq" id="WP_118768723.1">
    <property type="nucleotide sequence ID" value="NZ_QWKP01000223.1"/>
</dbReference>
<dbReference type="InterPro" id="IPR000253">
    <property type="entry name" value="FHA_dom"/>
</dbReference>
<keyword evidence="6" id="KW-1133">Transmembrane helix</keyword>
<dbReference type="InterPro" id="IPR008984">
    <property type="entry name" value="SMAD_FHA_dom_sf"/>
</dbReference>
<dbReference type="Gene3D" id="2.60.200.20">
    <property type="match status" value="1"/>
</dbReference>
<dbReference type="PANTHER" id="PTHR22683">
    <property type="entry name" value="SPORULATION PROTEIN RELATED"/>
    <property type="match status" value="1"/>
</dbReference>
<gene>
    <name evidence="9" type="ORF">D1825_17635</name>
</gene>
<feature type="domain" description="FtsK" evidence="8">
    <location>
        <begin position="955"/>
        <end position="1144"/>
    </location>
</feature>
<dbReference type="Proteomes" id="UP000283374">
    <property type="component" value="Unassembled WGS sequence"/>
</dbReference>
<evidence type="ECO:0000259" key="7">
    <source>
        <dbReference type="PROSITE" id="PS50006"/>
    </source>
</evidence>
<sequence length="1425" mass="148961">MRTRLTVLRGGEACDVVVTTDADATVGDVADTLARSMAEPPGSTLRVVHAGESDGWALPRGAVAAEVALRAGSVVMLVDPEQDDAVAGARLQVLTGPAAGLDVVVPRGLASLGRGEGSDVMIDDPMVSRSHARVLVGAHVEIVDAGSSNGIVVGGGRVDRVVVGPSDYVLLGDSVLRVTPLAPDDRDSSAVVAFNRSPRLVQGFEARTVEAPTPPEPPTPAKLPLLVLVAPLLLGVALFAVMRSTLTLVFLALSPVIMVATFVDRRRSDRRRQREQAAQFAEEVAALDRELAADEERAARLAEMPSTAEVVSGAQTRSPVLWCRRPEHAAFLTVRLGIGSASSRTTVRLPARGRATAELWSMLTDVRDRHAAVAGVPLVADLRAVGALGVAGPASDDVARALVLQVAGLHSPAELVIAAVASPSSQVSWEWLAWLPHVESPHSPLAGAHLAAHPAAASVLVTGVEELVAARAAAGGVLPAVLLVVEDDALADPGRLVRLAETGPAVGVHVLWRADVVDRLPAACRAFVAGPGDGSWHVGTVGDGSRVEVEVERVGTGEATDFARGLAGVVDSGAPVIDETDLPRSVGFVALAGAAVAESPSAVLEVWRETGSVLDRHGPPVRRRRDAALRALVGLGTGGQFVLDLRAHGPHALVGGTTGAGKSEFLQAWVLGLATAHSPDRVTFLFIDYKGGAAFADCVDLPHCVGLVTDLSPPLVRRALASLRAELRRREHLFNRKGVKDLLELERSGDPETPPALVIVVDEFAALVAEVPEFVDGVVDVAQRGRSLGLHLILATQRPAGVIKDNLRANTNLRVALRMADEHDSTDVLGSALAAGFDPGLPGRAAVRTGPGRVSMFQSAYPSARSGGGPRRPTVGIESLAFGPAVPWDVAPVAGDEPDDDAPTDIARVVATVRAAALDLPPPRRPWLPELPAVVGLEAARDGMVLGLADRPAQQEQLVVSWRPDEDGCLAVLGTGGSGKSTLLRTVAASATGEETHVYGLDHGSGGLTMLDVLPHVGAVIDGADTERTVRLLRRLRDQLDERATRFAAARAGTLTEYRALADRPDEPRVVLLVDGLAALREAHEADAGRTGAWAAFQRIVVEGRPLGIHVAMSVERPGALPTSLSGSVPRRLVLRQADDSAYGVLGIPKDVLGPASPPGRGVFSGEVDEVQVAVPGGDASPAEQARALADLAARVRPAHPPEAVRRLPTFVAQADLPEAVDGLPVLGLADDTLEPLGFTPRGTFVLAGLPGSGRTTALGAMAEALRRWSPAMPRYYVGHRRSPVHAAAGWTEVALDADDAASLARAILPSLTYPDRPAVVVVEGLSDFLGGPAEQALTDVVRAARRGDHLVVAEAETSAWGSSWPLVAEVRAGRRGLVLQPDHLDGDALFRTPFPRMGRAEFPPGRGVYVEAGRLRRVQVAIAE</sequence>
<evidence type="ECO:0000313" key="10">
    <source>
        <dbReference type="Proteomes" id="UP000283374"/>
    </source>
</evidence>
<evidence type="ECO:0000256" key="4">
    <source>
        <dbReference type="PROSITE-ProRule" id="PRU00289"/>
    </source>
</evidence>
<dbReference type="OrthoDB" id="9807790at2"/>
<dbReference type="SUPFAM" id="SSF52540">
    <property type="entry name" value="P-loop containing nucleoside triphosphate hydrolases"/>
    <property type="match status" value="2"/>
</dbReference>
<evidence type="ECO:0000256" key="2">
    <source>
        <dbReference type="ARBA" id="ARBA00022741"/>
    </source>
</evidence>
<feature type="binding site" evidence="4">
    <location>
        <begin position="656"/>
        <end position="663"/>
    </location>
    <ligand>
        <name>ATP</name>
        <dbReference type="ChEBI" id="CHEBI:30616"/>
    </ligand>
</feature>
<dbReference type="PROSITE" id="PS50006">
    <property type="entry name" value="FHA_DOMAIN"/>
    <property type="match status" value="1"/>
</dbReference>
<keyword evidence="6" id="KW-0812">Transmembrane</keyword>
<dbReference type="Gene3D" id="3.40.50.300">
    <property type="entry name" value="P-loop containing nucleotide triphosphate hydrolases"/>
    <property type="match status" value="4"/>
</dbReference>
<protein>
    <submittedName>
        <fullName evidence="9">FHA domain-containing protein</fullName>
    </submittedName>
</protein>
<feature type="coiled-coil region" evidence="5">
    <location>
        <begin position="270"/>
        <end position="304"/>
    </location>
</feature>
<dbReference type="CDD" id="cd01127">
    <property type="entry name" value="TrwB_TraG_TraD_VirD4"/>
    <property type="match status" value="1"/>
</dbReference>
<dbReference type="GO" id="GO:0005524">
    <property type="term" value="F:ATP binding"/>
    <property type="evidence" value="ECO:0007669"/>
    <property type="project" value="UniProtKB-UniRule"/>
</dbReference>
<feature type="binding site" evidence="4">
    <location>
        <begin position="974"/>
        <end position="981"/>
    </location>
    <ligand>
        <name>ATP</name>
        <dbReference type="ChEBI" id="CHEBI:30616"/>
    </ligand>
</feature>
<dbReference type="GO" id="GO:0003677">
    <property type="term" value="F:DNA binding"/>
    <property type="evidence" value="ECO:0007669"/>
    <property type="project" value="InterPro"/>
</dbReference>
<accession>A0A413RH40</accession>
<feature type="transmembrane region" description="Helical" evidence="6">
    <location>
        <begin position="223"/>
        <end position="242"/>
    </location>
</feature>
<keyword evidence="5" id="KW-0175">Coiled coil</keyword>
<keyword evidence="1" id="KW-0597">Phosphoprotein</keyword>
<feature type="transmembrane region" description="Helical" evidence="6">
    <location>
        <begin position="248"/>
        <end position="264"/>
    </location>
</feature>